<dbReference type="Proteomes" id="UP000559256">
    <property type="component" value="Unassembled WGS sequence"/>
</dbReference>
<comment type="caution">
    <text evidence="4">The sequence shown here is derived from an EMBL/GenBank/DDBJ whole genome shotgun (WGS) entry which is preliminary data.</text>
</comment>
<evidence type="ECO:0000313" key="4">
    <source>
        <dbReference type="EMBL" id="KAF5330093.1"/>
    </source>
</evidence>
<dbReference type="AlphaFoldDB" id="A0A8H5BVI7"/>
<keyword evidence="2" id="KW-0812">Transmembrane</keyword>
<dbReference type="Gene3D" id="2.40.70.10">
    <property type="entry name" value="Acid Proteases"/>
    <property type="match status" value="1"/>
</dbReference>
<dbReference type="SUPFAM" id="SSF50630">
    <property type="entry name" value="Acid proteases"/>
    <property type="match status" value="1"/>
</dbReference>
<evidence type="ECO:0000259" key="3">
    <source>
        <dbReference type="PROSITE" id="PS51767"/>
    </source>
</evidence>
<sequence length="290" mass="31558">MTWKIGGQSYPIHPLDATLNPSIMGMTDGAVRNSNGDDCCIGMFQPISSDRGDDTTYDIILGMSFLRNVYALFDHGDFIEGSNEDRGDLYIQLLSTTDVPSSHLDFVEVRLSGDDTTGTQILNAWDPSLESSDSSTNKSSSGKNSHLKIIFLALAITAGVLGGLLLMWACCCRRKSESNRMRDEWRMGLSSSNSNANNSDSRQSQYDYQGETRYDPVPVHDSHGGSGNSNYAGVGLGRDAPPYLPYDAAFGQGQGHGHEQSLYDPPPQTYNPRASSPSPGGYANTFESRR</sequence>
<evidence type="ECO:0000256" key="1">
    <source>
        <dbReference type="SAM" id="MobiDB-lite"/>
    </source>
</evidence>
<feature type="compositionally biased region" description="Low complexity" evidence="1">
    <location>
        <begin position="190"/>
        <end position="204"/>
    </location>
</feature>
<dbReference type="InterPro" id="IPR033121">
    <property type="entry name" value="PEPTIDASE_A1"/>
</dbReference>
<feature type="compositionally biased region" description="Basic and acidic residues" evidence="1">
    <location>
        <begin position="212"/>
        <end position="223"/>
    </location>
</feature>
<dbReference type="EMBL" id="JAACJM010000334">
    <property type="protein sequence ID" value="KAF5330093.1"/>
    <property type="molecule type" value="Genomic_DNA"/>
</dbReference>
<dbReference type="InterPro" id="IPR021109">
    <property type="entry name" value="Peptidase_aspartic_dom_sf"/>
</dbReference>
<dbReference type="OrthoDB" id="3068661at2759"/>
<dbReference type="PROSITE" id="PS51767">
    <property type="entry name" value="PEPTIDASE_A1"/>
    <property type="match status" value="1"/>
</dbReference>
<reference evidence="4 5" key="1">
    <citation type="journal article" date="2020" name="ISME J.">
        <title>Uncovering the hidden diversity of litter-decomposition mechanisms in mushroom-forming fungi.</title>
        <authorList>
            <person name="Floudas D."/>
            <person name="Bentzer J."/>
            <person name="Ahren D."/>
            <person name="Johansson T."/>
            <person name="Persson P."/>
            <person name="Tunlid A."/>
        </authorList>
    </citation>
    <scope>NUCLEOTIDE SEQUENCE [LARGE SCALE GENOMIC DNA]</scope>
    <source>
        <strain evidence="4 5">CBS 291.85</strain>
    </source>
</reference>
<protein>
    <recommendedName>
        <fullName evidence="3">Peptidase A1 domain-containing protein</fullName>
    </recommendedName>
</protein>
<evidence type="ECO:0000256" key="2">
    <source>
        <dbReference type="SAM" id="Phobius"/>
    </source>
</evidence>
<feature type="region of interest" description="Disordered" evidence="1">
    <location>
        <begin position="212"/>
        <end position="290"/>
    </location>
</feature>
<feature type="transmembrane region" description="Helical" evidence="2">
    <location>
        <begin position="149"/>
        <end position="169"/>
    </location>
</feature>
<accession>A0A8H5BVI7</accession>
<keyword evidence="5" id="KW-1185">Reference proteome</keyword>
<proteinExistence type="predicted"/>
<organism evidence="4 5">
    <name type="scientific">Tetrapyrgos nigripes</name>
    <dbReference type="NCBI Taxonomy" id="182062"/>
    <lineage>
        <taxon>Eukaryota</taxon>
        <taxon>Fungi</taxon>
        <taxon>Dikarya</taxon>
        <taxon>Basidiomycota</taxon>
        <taxon>Agaricomycotina</taxon>
        <taxon>Agaricomycetes</taxon>
        <taxon>Agaricomycetidae</taxon>
        <taxon>Agaricales</taxon>
        <taxon>Marasmiineae</taxon>
        <taxon>Marasmiaceae</taxon>
        <taxon>Tetrapyrgos</taxon>
    </lineage>
</organism>
<keyword evidence="2" id="KW-1133">Transmembrane helix</keyword>
<feature type="region of interest" description="Disordered" evidence="1">
    <location>
        <begin position="188"/>
        <end position="207"/>
    </location>
</feature>
<feature type="domain" description="Peptidase A1" evidence="3">
    <location>
        <begin position="1"/>
        <end position="83"/>
    </location>
</feature>
<name>A0A8H5BVI7_9AGAR</name>
<gene>
    <name evidence="4" type="ORF">D9758_018670</name>
</gene>
<evidence type="ECO:0000313" key="5">
    <source>
        <dbReference type="Proteomes" id="UP000559256"/>
    </source>
</evidence>
<keyword evidence="2" id="KW-0472">Membrane</keyword>